<evidence type="ECO:0000313" key="1">
    <source>
        <dbReference type="EMBL" id="RCK43660.1"/>
    </source>
</evidence>
<dbReference type="EMBL" id="JPWH01000024">
    <property type="protein sequence ID" value="RCK43660.1"/>
    <property type="molecule type" value="Genomic_DNA"/>
</dbReference>
<organism evidence="1 2">
    <name type="scientific">Thalassospira profundimaris</name>
    <dbReference type="NCBI Taxonomy" id="502049"/>
    <lineage>
        <taxon>Bacteria</taxon>
        <taxon>Pseudomonadati</taxon>
        <taxon>Pseudomonadota</taxon>
        <taxon>Alphaproteobacteria</taxon>
        <taxon>Rhodospirillales</taxon>
        <taxon>Thalassospiraceae</taxon>
        <taxon>Thalassospira</taxon>
    </lineage>
</organism>
<dbReference type="RefSeq" id="WP_114090119.1">
    <property type="nucleotide sequence ID" value="NZ_JPWH01000024.1"/>
</dbReference>
<evidence type="ECO:0000313" key="2">
    <source>
        <dbReference type="Proteomes" id="UP000252517"/>
    </source>
</evidence>
<sequence>MSDKTKHKREAPISYRPPQALREEFYVRADKSGLSVSGFITACVFGQGEGRSRRKPSIERRELVQLLATCAAIRDQLSRLEDMAQDSADVQVAFEDMHRQLGEMRAACFKALGRTP</sequence>
<name>A0A367WSS9_9PROT</name>
<dbReference type="AlphaFoldDB" id="A0A367WSS9"/>
<dbReference type="OrthoDB" id="8369587at2"/>
<reference evidence="1 2" key="1">
    <citation type="submission" date="2014-07" db="EMBL/GenBank/DDBJ databases">
        <title>Draft genome sequence of Thalassospira profundimaris S25-3-2.</title>
        <authorList>
            <person name="Lai Q."/>
            <person name="Shao Z."/>
        </authorList>
    </citation>
    <scope>NUCLEOTIDE SEQUENCE [LARGE SCALE GENOMIC DNA]</scope>
    <source>
        <strain evidence="1 2">S25-3-2</strain>
    </source>
</reference>
<dbReference type="Proteomes" id="UP000252517">
    <property type="component" value="Unassembled WGS sequence"/>
</dbReference>
<gene>
    <name evidence="1" type="ORF">TH25_21145</name>
</gene>
<accession>A0A367WSS9</accession>
<protein>
    <submittedName>
        <fullName evidence="1">Uncharacterized protein</fullName>
    </submittedName>
</protein>
<comment type="caution">
    <text evidence="1">The sequence shown here is derived from an EMBL/GenBank/DDBJ whole genome shotgun (WGS) entry which is preliminary data.</text>
</comment>
<proteinExistence type="predicted"/>